<evidence type="ECO:0000256" key="6">
    <source>
        <dbReference type="SAM" id="SignalP"/>
    </source>
</evidence>
<dbReference type="CDD" id="cd16029">
    <property type="entry name" value="4-S"/>
    <property type="match status" value="1"/>
</dbReference>
<dbReference type="Pfam" id="PF00884">
    <property type="entry name" value="Sulfatase"/>
    <property type="match status" value="1"/>
</dbReference>
<dbReference type="Proteomes" id="UP001159405">
    <property type="component" value="Unassembled WGS sequence"/>
</dbReference>
<accession>A0ABN8RUY9</accession>
<evidence type="ECO:0000256" key="5">
    <source>
        <dbReference type="ARBA" id="ARBA00023180"/>
    </source>
</evidence>
<dbReference type="SUPFAM" id="SSF53649">
    <property type="entry name" value="Alkaline phosphatase-like"/>
    <property type="match status" value="1"/>
</dbReference>
<keyword evidence="5" id="KW-0325">Glycoprotein</keyword>
<dbReference type="PANTHER" id="PTHR10342:SF274">
    <property type="entry name" value="ARYLSULFATASE B"/>
    <property type="match status" value="1"/>
</dbReference>
<comment type="caution">
    <text evidence="8">The sequence shown here is derived from an EMBL/GenBank/DDBJ whole genome shotgun (WGS) entry which is preliminary data.</text>
</comment>
<sequence length="484" mass="54256">MRSNHFLILALLFSSFSLFVLKVDGDPPHILLINRSFSLVLDDLGWSDVGFHASTINTPNMDKLASEGVIVALAKSIYYVQPICSPTSALLSGMYPIHTGLQSGVIRSTEPYGLALDITILPQKLKEATTLFYTRPPMYCHTWAIGMCRCEGYGFQAVYSRIGYIHQNIWIYIQILASPAPNTVKWMSISSAFYLQQAQKVILSHNASTPLFLCLPFQSVHSPLQVPTEYTEKYENIKDDDRKIYAGMVENVDEAIGNITEAMKTAGLWDNTLLIVTTDNGGASDEGGYNWPLRGEKGSLWEGGVRGVGFVHGKMLQRTGVTCKELFHVTDWYPILHLAGIEEDSDSSALDGFNIWRAISEGVPSERTEILHNIDGNSAAIRVGDMKLLLNVKNQEWYEPPELSSGARKAKKKSGRKIRAALYNITADPNESQDLRRTYPDVVRTLRRRIRYYRRGEVPSGKQSSDPEARKLARKNGYWGPWIN</sequence>
<keyword evidence="4" id="KW-0106">Calcium</keyword>
<dbReference type="Gene3D" id="3.30.1120.10">
    <property type="match status" value="1"/>
</dbReference>
<evidence type="ECO:0000256" key="4">
    <source>
        <dbReference type="ARBA" id="ARBA00022837"/>
    </source>
</evidence>
<feature type="chain" id="PRO_5045552293" description="Sulfatase N-terminal domain-containing protein" evidence="6">
    <location>
        <begin position="26"/>
        <end position="484"/>
    </location>
</feature>
<organism evidence="8 9">
    <name type="scientific">Porites lobata</name>
    <dbReference type="NCBI Taxonomy" id="104759"/>
    <lineage>
        <taxon>Eukaryota</taxon>
        <taxon>Metazoa</taxon>
        <taxon>Cnidaria</taxon>
        <taxon>Anthozoa</taxon>
        <taxon>Hexacorallia</taxon>
        <taxon>Scleractinia</taxon>
        <taxon>Fungiina</taxon>
        <taxon>Poritidae</taxon>
        <taxon>Porites</taxon>
    </lineage>
</organism>
<keyword evidence="3" id="KW-0479">Metal-binding</keyword>
<evidence type="ECO:0000259" key="7">
    <source>
        <dbReference type="Pfam" id="PF00884"/>
    </source>
</evidence>
<reference evidence="8 9" key="1">
    <citation type="submission" date="2022-05" db="EMBL/GenBank/DDBJ databases">
        <authorList>
            <consortium name="Genoscope - CEA"/>
            <person name="William W."/>
        </authorList>
    </citation>
    <scope>NUCLEOTIDE SEQUENCE [LARGE SCALE GENOMIC DNA]</scope>
</reference>
<dbReference type="InterPro" id="IPR017850">
    <property type="entry name" value="Alkaline_phosphatase_core_sf"/>
</dbReference>
<comment type="cofactor">
    <cofactor evidence="1">
        <name>Ca(2+)</name>
        <dbReference type="ChEBI" id="CHEBI:29108"/>
    </cofactor>
</comment>
<evidence type="ECO:0000256" key="1">
    <source>
        <dbReference type="ARBA" id="ARBA00001913"/>
    </source>
</evidence>
<name>A0ABN8RUY9_9CNID</name>
<dbReference type="InterPro" id="IPR047115">
    <property type="entry name" value="ARSB"/>
</dbReference>
<evidence type="ECO:0000313" key="8">
    <source>
        <dbReference type="EMBL" id="CAH3182794.1"/>
    </source>
</evidence>
<evidence type="ECO:0000256" key="2">
    <source>
        <dbReference type="ARBA" id="ARBA00008779"/>
    </source>
</evidence>
<dbReference type="InterPro" id="IPR000917">
    <property type="entry name" value="Sulfatase_N"/>
</dbReference>
<comment type="similarity">
    <text evidence="2">Belongs to the sulfatase family.</text>
</comment>
<keyword evidence="6" id="KW-0732">Signal</keyword>
<keyword evidence="9" id="KW-1185">Reference proteome</keyword>
<dbReference type="Gene3D" id="3.40.720.10">
    <property type="entry name" value="Alkaline Phosphatase, subunit A"/>
    <property type="match status" value="1"/>
</dbReference>
<evidence type="ECO:0000256" key="3">
    <source>
        <dbReference type="ARBA" id="ARBA00022723"/>
    </source>
</evidence>
<protein>
    <recommendedName>
        <fullName evidence="7">Sulfatase N-terminal domain-containing protein</fullName>
    </recommendedName>
</protein>
<dbReference type="PANTHER" id="PTHR10342">
    <property type="entry name" value="ARYLSULFATASE"/>
    <property type="match status" value="1"/>
</dbReference>
<dbReference type="EMBL" id="CALNXK010000332">
    <property type="protein sequence ID" value="CAH3182794.1"/>
    <property type="molecule type" value="Genomic_DNA"/>
</dbReference>
<feature type="signal peptide" evidence="6">
    <location>
        <begin position="1"/>
        <end position="25"/>
    </location>
</feature>
<feature type="domain" description="Sulfatase N-terminal" evidence="7">
    <location>
        <begin position="39"/>
        <end position="339"/>
    </location>
</feature>
<proteinExistence type="inferred from homology"/>
<evidence type="ECO:0000313" key="9">
    <source>
        <dbReference type="Proteomes" id="UP001159405"/>
    </source>
</evidence>
<gene>
    <name evidence="8" type="ORF">PLOB_00027515</name>
</gene>